<protein>
    <submittedName>
        <fullName evidence="1">Uncharacterized protein</fullName>
    </submittedName>
</protein>
<accession>A0A1H0PJZ6</accession>
<dbReference type="AlphaFoldDB" id="A0A1H0PJZ6"/>
<dbReference type="Proteomes" id="UP000199159">
    <property type="component" value="Unassembled WGS sequence"/>
</dbReference>
<keyword evidence="2" id="KW-1185">Reference proteome</keyword>
<organism evidence="1 2">
    <name type="scientific">Litchfieldia salsa</name>
    <dbReference type="NCBI Taxonomy" id="930152"/>
    <lineage>
        <taxon>Bacteria</taxon>
        <taxon>Bacillati</taxon>
        <taxon>Bacillota</taxon>
        <taxon>Bacilli</taxon>
        <taxon>Bacillales</taxon>
        <taxon>Bacillaceae</taxon>
        <taxon>Litchfieldia</taxon>
    </lineage>
</organism>
<gene>
    <name evidence="1" type="ORF">SAMN05216565_101351</name>
</gene>
<dbReference type="PROSITE" id="PS51257">
    <property type="entry name" value="PROKAR_LIPOPROTEIN"/>
    <property type="match status" value="1"/>
</dbReference>
<evidence type="ECO:0000313" key="1">
    <source>
        <dbReference type="EMBL" id="SDP05333.1"/>
    </source>
</evidence>
<evidence type="ECO:0000313" key="2">
    <source>
        <dbReference type="Proteomes" id="UP000199159"/>
    </source>
</evidence>
<sequence>MKNVSLLFLVLMFVGCNNLTTNRLDTKTLIEFYEKDLQNVTKIVIVDGSTGYKKTIADHAVIEEFLGKVKDIKFIPEDNQEARDGWRYSITLSQDDEYTFQFELTTVNDTYYYTEPDIHPIVDHFYKAVDVKEE</sequence>
<dbReference type="RefSeq" id="WP_238457133.1">
    <property type="nucleotide sequence ID" value="NZ_FNJU01000001.1"/>
</dbReference>
<proteinExistence type="predicted"/>
<reference evidence="2" key="1">
    <citation type="submission" date="2016-10" db="EMBL/GenBank/DDBJ databases">
        <authorList>
            <person name="Varghese N."/>
            <person name="Submissions S."/>
        </authorList>
    </citation>
    <scope>NUCLEOTIDE SEQUENCE [LARGE SCALE GENOMIC DNA]</scope>
    <source>
        <strain evidence="2">IBRC-M10078</strain>
    </source>
</reference>
<name>A0A1H0PJZ6_9BACI</name>
<dbReference type="EMBL" id="FNJU01000001">
    <property type="protein sequence ID" value="SDP05333.1"/>
    <property type="molecule type" value="Genomic_DNA"/>
</dbReference>